<dbReference type="RefSeq" id="WP_011302134.1">
    <property type="nucleotide sequence ID" value="NZ_CP035294.1"/>
</dbReference>
<dbReference type="KEGG" id="ssp:SSP0136"/>
<feature type="transmembrane region" description="Helical" evidence="1">
    <location>
        <begin position="180"/>
        <end position="199"/>
    </location>
</feature>
<keyword evidence="1" id="KW-0472">Membrane</keyword>
<feature type="transmembrane region" description="Helical" evidence="1">
    <location>
        <begin position="55"/>
        <end position="81"/>
    </location>
</feature>
<evidence type="ECO:0000313" key="3">
    <source>
        <dbReference type="Proteomes" id="UP000006371"/>
    </source>
</evidence>
<feature type="transmembrane region" description="Helical" evidence="1">
    <location>
        <begin position="105"/>
        <end position="130"/>
    </location>
</feature>
<dbReference type="eggNOG" id="ENOG5032SR2">
    <property type="taxonomic scope" value="Bacteria"/>
</dbReference>
<dbReference type="EMBL" id="AP008934">
    <property type="protein sequence ID" value="BAE17281.1"/>
    <property type="molecule type" value="Genomic_DNA"/>
</dbReference>
<evidence type="ECO:0000256" key="1">
    <source>
        <dbReference type="SAM" id="Phobius"/>
    </source>
</evidence>
<reference evidence="2 3" key="1">
    <citation type="journal article" date="2005" name="Proc. Natl. Acad. Sci. U.S.A.">
        <title>Whole genome sequence of Staphylococcus saprophyticus reveals the pathogenesis of uncomplicated urinary tract infection.</title>
        <authorList>
            <person name="Kuroda M."/>
            <person name="Yamashita A."/>
            <person name="Hirakawa H."/>
            <person name="Kumano M."/>
            <person name="Morikawa K."/>
            <person name="Higashide M."/>
            <person name="Maruyama A."/>
            <person name="Inose Y."/>
            <person name="Matoba K."/>
            <person name="Toh H."/>
            <person name="Kuhara S."/>
            <person name="Hattori M."/>
            <person name="Ohta T."/>
        </authorList>
    </citation>
    <scope>NUCLEOTIDE SEQUENCE [LARGE SCALE GENOMIC DNA]</scope>
    <source>
        <strain evidence="3">ATCC 15305 / DSM 20229 / NCIMB 8711 / NCTC 7292 / S-41</strain>
    </source>
</reference>
<dbReference type="PATRIC" id="fig|342451.11.peg.141"/>
<organism evidence="2 3">
    <name type="scientific">Staphylococcus saprophyticus subsp. saprophyticus (strain ATCC 15305 / DSM 20229 / NCIMB 8711 / NCTC 7292 / S-41)</name>
    <dbReference type="NCBI Taxonomy" id="342451"/>
    <lineage>
        <taxon>Bacteria</taxon>
        <taxon>Bacillati</taxon>
        <taxon>Bacillota</taxon>
        <taxon>Bacilli</taxon>
        <taxon>Bacillales</taxon>
        <taxon>Staphylococcaceae</taxon>
        <taxon>Staphylococcus</taxon>
    </lineage>
</organism>
<feature type="transmembrane region" description="Helical" evidence="1">
    <location>
        <begin position="219"/>
        <end position="241"/>
    </location>
</feature>
<dbReference type="HOGENOM" id="CLU_096027_0_0_9"/>
<evidence type="ECO:0008006" key="4">
    <source>
        <dbReference type="Google" id="ProtNLM"/>
    </source>
</evidence>
<feature type="transmembrane region" description="Helical" evidence="1">
    <location>
        <begin position="150"/>
        <end position="173"/>
    </location>
</feature>
<keyword evidence="1" id="KW-0812">Transmembrane</keyword>
<name>Q4A0V7_STAS1</name>
<proteinExistence type="predicted"/>
<gene>
    <name evidence="2" type="ordered locus">SSP0136</name>
</gene>
<feature type="transmembrane region" description="Helical" evidence="1">
    <location>
        <begin position="16"/>
        <end position="35"/>
    </location>
</feature>
<dbReference type="OrthoDB" id="2414117at2"/>
<dbReference type="Proteomes" id="UP000006371">
    <property type="component" value="Chromosome"/>
</dbReference>
<evidence type="ECO:0000313" key="2">
    <source>
        <dbReference type="EMBL" id="BAE17281.1"/>
    </source>
</evidence>
<keyword evidence="3" id="KW-1185">Reference proteome</keyword>
<keyword evidence="1" id="KW-1133">Transmembrane helix</keyword>
<protein>
    <recommendedName>
        <fullName evidence="4">Amino acid transporter</fullName>
    </recommendedName>
</protein>
<accession>Q4A0V7</accession>
<dbReference type="AlphaFoldDB" id="Q4A0V7"/>
<sequence>MLIKNIFTTVSSRNSAIIFYAIALYPFLYLITLILPTNFMQIGGETNSLSGLEFYFVILLAQSQFAVPLILMTYFVSYLFFEEYESGRLIFYKDISRIRLYNSKLVALFSMYIIYYVILFVSSEILYFTYIHQYDYASGAFLSNVHETNYSTILCIVGIFCITLIAICFSVMLSMKLSTGFDILSVIVLLMFMVIAPMIHGLKYLFPNGYDHAITPSDLLTKLGLMILTTLLYSVICYLVGLKMFKKLEY</sequence>